<evidence type="ECO:0000313" key="8">
    <source>
        <dbReference type="EMBL" id="GIG51199.1"/>
    </source>
</evidence>
<evidence type="ECO:0000256" key="4">
    <source>
        <dbReference type="ARBA" id="ARBA00022989"/>
    </source>
</evidence>
<feature type="transmembrane region" description="Helical" evidence="7">
    <location>
        <begin position="262"/>
        <end position="282"/>
    </location>
</feature>
<feature type="region of interest" description="Disordered" evidence="6">
    <location>
        <begin position="426"/>
        <end position="481"/>
    </location>
</feature>
<feature type="transmembrane region" description="Helical" evidence="7">
    <location>
        <begin position="117"/>
        <end position="135"/>
    </location>
</feature>
<comment type="subcellular location">
    <subcellularLocation>
        <location evidence="1">Cell membrane</location>
        <topology evidence="1">Multi-pass membrane protein</topology>
    </subcellularLocation>
</comment>
<proteinExistence type="predicted"/>
<feature type="transmembrane region" description="Helical" evidence="7">
    <location>
        <begin position="142"/>
        <end position="164"/>
    </location>
</feature>
<reference evidence="8" key="1">
    <citation type="submission" date="2021-01" db="EMBL/GenBank/DDBJ databases">
        <title>Whole genome shotgun sequence of Dactylosporangium siamense NBRC 106093.</title>
        <authorList>
            <person name="Komaki H."/>
            <person name="Tamura T."/>
        </authorList>
    </citation>
    <scope>NUCLEOTIDE SEQUENCE</scope>
    <source>
        <strain evidence="8">NBRC 106093</strain>
    </source>
</reference>
<dbReference type="Gene3D" id="1.20.1740.10">
    <property type="entry name" value="Amino acid/polyamine transporter I"/>
    <property type="match status" value="1"/>
</dbReference>
<feature type="compositionally biased region" description="Polar residues" evidence="6">
    <location>
        <begin position="472"/>
        <end position="481"/>
    </location>
</feature>
<dbReference type="Pfam" id="PF13520">
    <property type="entry name" value="AA_permease_2"/>
    <property type="match status" value="1"/>
</dbReference>
<keyword evidence="9" id="KW-1185">Reference proteome</keyword>
<evidence type="ECO:0000313" key="9">
    <source>
        <dbReference type="Proteomes" id="UP000660611"/>
    </source>
</evidence>
<dbReference type="InterPro" id="IPR050367">
    <property type="entry name" value="APC_superfamily"/>
</dbReference>
<feature type="transmembrane region" description="Helical" evidence="7">
    <location>
        <begin position="176"/>
        <end position="202"/>
    </location>
</feature>
<feature type="transmembrane region" description="Helical" evidence="7">
    <location>
        <begin position="214"/>
        <end position="237"/>
    </location>
</feature>
<feature type="transmembrane region" description="Helical" evidence="7">
    <location>
        <begin position="373"/>
        <end position="402"/>
    </location>
</feature>
<dbReference type="PIRSF" id="PIRSF006060">
    <property type="entry name" value="AA_transporter"/>
    <property type="match status" value="1"/>
</dbReference>
<dbReference type="PANTHER" id="PTHR42770:SF13">
    <property type="entry name" value="L-METHIONINE_BRANCHED-CHAIN AMINO ACID EXPORTER YJEH"/>
    <property type="match status" value="1"/>
</dbReference>
<dbReference type="EMBL" id="BONQ01000151">
    <property type="protein sequence ID" value="GIG51199.1"/>
    <property type="molecule type" value="Genomic_DNA"/>
</dbReference>
<feature type="compositionally biased region" description="Low complexity" evidence="6">
    <location>
        <begin position="426"/>
        <end position="471"/>
    </location>
</feature>
<feature type="transmembrane region" description="Helical" evidence="7">
    <location>
        <begin position="79"/>
        <end position="105"/>
    </location>
</feature>
<dbReference type="InterPro" id="IPR002293">
    <property type="entry name" value="AA/rel_permease1"/>
</dbReference>
<dbReference type="AlphaFoldDB" id="A0A919PVU6"/>
<gene>
    <name evidence="8" type="ORF">Dsi01nite_092400</name>
</gene>
<accession>A0A919PVU6</accession>
<evidence type="ECO:0000256" key="6">
    <source>
        <dbReference type="SAM" id="MobiDB-lite"/>
    </source>
</evidence>
<dbReference type="GO" id="GO:0005886">
    <property type="term" value="C:plasma membrane"/>
    <property type="evidence" value="ECO:0007669"/>
    <property type="project" value="UniProtKB-SubCell"/>
</dbReference>
<feature type="transmembrane region" description="Helical" evidence="7">
    <location>
        <begin position="314"/>
        <end position="333"/>
    </location>
</feature>
<dbReference type="Proteomes" id="UP000660611">
    <property type="component" value="Unassembled WGS sequence"/>
</dbReference>
<dbReference type="PANTHER" id="PTHR42770">
    <property type="entry name" value="AMINO ACID TRANSPORTER-RELATED"/>
    <property type="match status" value="1"/>
</dbReference>
<comment type="caution">
    <text evidence="8">The sequence shown here is derived from an EMBL/GenBank/DDBJ whole genome shotgun (WGS) entry which is preliminary data.</text>
</comment>
<evidence type="ECO:0000256" key="1">
    <source>
        <dbReference type="ARBA" id="ARBA00004651"/>
    </source>
</evidence>
<keyword evidence="2" id="KW-1003">Cell membrane</keyword>
<evidence type="ECO:0000256" key="5">
    <source>
        <dbReference type="ARBA" id="ARBA00023136"/>
    </source>
</evidence>
<evidence type="ECO:0000256" key="7">
    <source>
        <dbReference type="SAM" id="Phobius"/>
    </source>
</evidence>
<sequence>MLTVKQGAALSVGAVLGTGVIALPALGAQIAGPASLVAWLALVVLSAPLAATFAALGARYPDAGGVSTYVGAAFGPRAAAVVGWIFYVAVPVGFLPAASFGAAYVTAAFGGGHRTTLLTAGALIVVVAGLNFGGVKVSGKAQLVLAAVLAGLLLLAVGTALPHADLANLRPFAPHGWLAVGPAVAVLVWGFAGWEALTSLAADYRDPRRDVPRATWIAVAVVGVLYLLVATTSQLVLGPRAGAVEAPLAELLTIGLGRDVKVLTAVVALLLTAGAVNAYFAGAAKLGAALGRDGALPAWFARGAGAGEVPRRSLAVAAGLAGATVVAAGPLGVGTRPLMLATTASFVVVYVLGTAAAVKLLPAGTWSRRTAMVALLCVVGLLALTGWYVAWAAGVAVVALGYQAATARRARRVQVPQRSTSMMCMAASSADAAPPSMPTSEPISSFSSSSPQPSSGATRRPARRSPTSPASKNSPDSVVVP</sequence>
<protein>
    <submittedName>
        <fullName evidence="8">Amino acid permease</fullName>
    </submittedName>
</protein>
<evidence type="ECO:0000256" key="3">
    <source>
        <dbReference type="ARBA" id="ARBA00022692"/>
    </source>
</evidence>
<evidence type="ECO:0000256" key="2">
    <source>
        <dbReference type="ARBA" id="ARBA00022475"/>
    </source>
</evidence>
<keyword evidence="5 7" id="KW-0472">Membrane</keyword>
<feature type="transmembrane region" description="Helical" evidence="7">
    <location>
        <begin position="339"/>
        <end position="361"/>
    </location>
</feature>
<name>A0A919PVU6_9ACTN</name>
<organism evidence="8 9">
    <name type="scientific">Dactylosporangium siamense</name>
    <dbReference type="NCBI Taxonomy" id="685454"/>
    <lineage>
        <taxon>Bacteria</taxon>
        <taxon>Bacillati</taxon>
        <taxon>Actinomycetota</taxon>
        <taxon>Actinomycetes</taxon>
        <taxon>Micromonosporales</taxon>
        <taxon>Micromonosporaceae</taxon>
        <taxon>Dactylosporangium</taxon>
    </lineage>
</organism>
<feature type="transmembrane region" description="Helical" evidence="7">
    <location>
        <begin position="37"/>
        <end position="58"/>
    </location>
</feature>
<keyword evidence="4 7" id="KW-1133">Transmembrane helix</keyword>
<keyword evidence="3 7" id="KW-0812">Transmembrane</keyword>
<dbReference type="GO" id="GO:0022857">
    <property type="term" value="F:transmembrane transporter activity"/>
    <property type="evidence" value="ECO:0007669"/>
    <property type="project" value="InterPro"/>
</dbReference>